<sequence>MNQCSRLLKTIDNKRQHLELESLQKVLNSKIRIVSPALDLIEFKSSRGNVFLGNAAALAKTLHRDIVTLGKRLEKAAATEEEAQELGDGPAQTTEEREVELSEIIRDIKRLLARIDSDIPLLQLAITASGESLSTALPPSISPSRLLQASMCLVVGDTQFSGDPCRPVQIGPSFTLSLYMLFLGHSIVGKAPSQAHKDGDFENNKTPYGIGPGERKPIWQEVLHKARIRICRIPRGWEFYHSQGFIPSPGDTMKSAPNTDSVVLKTAPLQEEEDEFSYFLEIIEDLDDGRTHDEDQTCNSAFDGISNAGVKEAIPMYQISKLFYTDSGRILNIGNQNDFENSSVLLLKRDPSATSPTKTMEHMEPEEDDEEEETCELSEDEEEQSDVDRQLRGESMERDATIGGSTIITDQTHRRWIFPSHLDPEWLALEVFAEDDTERYESESDSSSGDDEDDSDGGSSDYDDMILPKPMRKQRKSLDTHLAGRVRNFSIASPSLASQRQKARGAKLDKSNDGPTSQSLPPRVAQSPYGSVTSSLSLLEMLVRLTSLQQFQQTSHLAIPDHILTFFLEETSATGLRGEARWQAKRAAKQRMGFDPFTDTPTKQETPKGQRKGML</sequence>
<protein>
    <submittedName>
        <fullName evidence="2">Ran-specific GTPase-activating protein 30</fullName>
    </submittedName>
</protein>
<name>A0ABR3ZH99_9PEZI</name>
<gene>
    <name evidence="2" type="primary">YRB30</name>
    <name evidence="2" type="ORF">Sste5346_002646</name>
</gene>
<feature type="region of interest" description="Disordered" evidence="1">
    <location>
        <begin position="350"/>
        <end position="406"/>
    </location>
</feature>
<dbReference type="Proteomes" id="UP001583186">
    <property type="component" value="Unassembled WGS sequence"/>
</dbReference>
<proteinExistence type="predicted"/>
<dbReference type="InterPro" id="IPR008812">
    <property type="entry name" value="Ran_GTP-bd-rel"/>
</dbReference>
<feature type="region of interest" description="Disordered" evidence="1">
    <location>
        <begin position="493"/>
        <end position="530"/>
    </location>
</feature>
<evidence type="ECO:0000313" key="3">
    <source>
        <dbReference type="Proteomes" id="UP001583186"/>
    </source>
</evidence>
<feature type="compositionally biased region" description="Basic and acidic residues" evidence="1">
    <location>
        <begin position="386"/>
        <end position="400"/>
    </location>
</feature>
<comment type="caution">
    <text evidence="2">The sequence shown here is derived from an EMBL/GenBank/DDBJ whole genome shotgun (WGS) entry which is preliminary data.</text>
</comment>
<feature type="compositionally biased region" description="Acidic residues" evidence="1">
    <location>
        <begin position="364"/>
        <end position="385"/>
    </location>
</feature>
<feature type="region of interest" description="Disordered" evidence="1">
    <location>
        <begin position="437"/>
        <end position="469"/>
    </location>
</feature>
<organism evidence="2 3">
    <name type="scientific">Sporothrix stenoceras</name>
    <dbReference type="NCBI Taxonomy" id="5173"/>
    <lineage>
        <taxon>Eukaryota</taxon>
        <taxon>Fungi</taxon>
        <taxon>Dikarya</taxon>
        <taxon>Ascomycota</taxon>
        <taxon>Pezizomycotina</taxon>
        <taxon>Sordariomycetes</taxon>
        <taxon>Sordariomycetidae</taxon>
        <taxon>Ophiostomatales</taxon>
        <taxon>Ophiostomataceae</taxon>
        <taxon>Sporothrix</taxon>
    </lineage>
</organism>
<evidence type="ECO:0000256" key="1">
    <source>
        <dbReference type="SAM" id="MobiDB-lite"/>
    </source>
</evidence>
<accession>A0ABR3ZH99</accession>
<dbReference type="PANTHER" id="PTHR31010">
    <property type="entry name" value="RAN-SPECIFIC GTPASE-ACTIVATING PROTEIN 30-RELATED"/>
    <property type="match status" value="1"/>
</dbReference>
<dbReference type="PANTHER" id="PTHR31010:SF2">
    <property type="entry name" value="RAN-SPECIFIC GTPASE-ACTIVATING PROTEIN 30"/>
    <property type="match status" value="1"/>
</dbReference>
<feature type="compositionally biased region" description="Acidic residues" evidence="1">
    <location>
        <begin position="448"/>
        <end position="464"/>
    </location>
</feature>
<keyword evidence="3" id="KW-1185">Reference proteome</keyword>
<dbReference type="EMBL" id="JAWCUI010000011">
    <property type="protein sequence ID" value="KAL1899780.1"/>
    <property type="molecule type" value="Genomic_DNA"/>
</dbReference>
<reference evidence="2 3" key="1">
    <citation type="journal article" date="2024" name="IMA Fungus">
        <title>IMA Genome - F19 : A genome assembly and annotation guide to empower mycologists, including annotated draft genome sequences of Ceratocystis pirilliformis, Diaporthe australafricana, Fusarium ophioides, Paecilomyces lecythidis, and Sporothrix stenoceras.</title>
        <authorList>
            <person name="Aylward J."/>
            <person name="Wilson A.M."/>
            <person name="Visagie C.M."/>
            <person name="Spraker J."/>
            <person name="Barnes I."/>
            <person name="Buitendag C."/>
            <person name="Ceriani C."/>
            <person name="Del Mar Angel L."/>
            <person name="du Plessis D."/>
            <person name="Fuchs T."/>
            <person name="Gasser K."/>
            <person name="Kramer D."/>
            <person name="Li W."/>
            <person name="Munsamy K."/>
            <person name="Piso A."/>
            <person name="Price J.L."/>
            <person name="Sonnekus B."/>
            <person name="Thomas C."/>
            <person name="van der Nest A."/>
            <person name="van Dijk A."/>
            <person name="van Heerden A."/>
            <person name="van Vuuren N."/>
            <person name="Yilmaz N."/>
            <person name="Duong T.A."/>
            <person name="van der Merwe N.A."/>
            <person name="Wingfield M.J."/>
            <person name="Wingfield B.D."/>
        </authorList>
    </citation>
    <scope>NUCLEOTIDE SEQUENCE [LARGE SCALE GENOMIC DNA]</scope>
    <source>
        <strain evidence="2 3">CMW 5346</strain>
    </source>
</reference>
<dbReference type="Pfam" id="PF05508">
    <property type="entry name" value="Ran-binding"/>
    <property type="match status" value="1"/>
</dbReference>
<evidence type="ECO:0000313" key="2">
    <source>
        <dbReference type="EMBL" id="KAL1899780.1"/>
    </source>
</evidence>
<feature type="region of interest" description="Disordered" evidence="1">
    <location>
        <begin position="593"/>
        <end position="615"/>
    </location>
</feature>